<protein>
    <submittedName>
        <fullName evidence="2">(northern house mosquito) hypothetical protein</fullName>
    </submittedName>
</protein>
<organism evidence="2">
    <name type="scientific">Culex pipiens</name>
    <name type="common">House mosquito</name>
    <dbReference type="NCBI Taxonomy" id="7175"/>
    <lineage>
        <taxon>Eukaryota</taxon>
        <taxon>Metazoa</taxon>
        <taxon>Ecdysozoa</taxon>
        <taxon>Arthropoda</taxon>
        <taxon>Hexapoda</taxon>
        <taxon>Insecta</taxon>
        <taxon>Pterygota</taxon>
        <taxon>Neoptera</taxon>
        <taxon>Endopterygota</taxon>
        <taxon>Diptera</taxon>
        <taxon>Nematocera</taxon>
        <taxon>Culicoidea</taxon>
        <taxon>Culicidae</taxon>
        <taxon>Culicinae</taxon>
        <taxon>Culicini</taxon>
        <taxon>Culex</taxon>
        <taxon>Culex</taxon>
    </lineage>
</organism>
<dbReference type="AlphaFoldDB" id="A0A8D8JJR1"/>
<reference evidence="2" key="1">
    <citation type="submission" date="2021-05" db="EMBL/GenBank/DDBJ databases">
        <authorList>
            <person name="Alioto T."/>
            <person name="Alioto T."/>
            <person name="Gomez Garrido J."/>
        </authorList>
    </citation>
    <scope>NUCLEOTIDE SEQUENCE</scope>
</reference>
<dbReference type="EMBL" id="HBUE01289652">
    <property type="protein sequence ID" value="CAG6573484.1"/>
    <property type="molecule type" value="Transcribed_RNA"/>
</dbReference>
<evidence type="ECO:0000313" key="2">
    <source>
        <dbReference type="EMBL" id="CAG6573484.1"/>
    </source>
</evidence>
<dbReference type="EMBL" id="HBUE01183970">
    <property type="protein sequence ID" value="CAG6521880.1"/>
    <property type="molecule type" value="Transcribed_RNA"/>
</dbReference>
<keyword evidence="1" id="KW-0732">Signal</keyword>
<proteinExistence type="predicted"/>
<feature type="chain" id="PRO_5036428238" evidence="1">
    <location>
        <begin position="23"/>
        <end position="151"/>
    </location>
</feature>
<name>A0A8D8JJR1_CULPI</name>
<sequence>MPVLFVFQLFLRLLGDLVKVFGETFDVPFLARVALEGAHAVFFGDAFLLELALFELDQLVDDVDLLFDVEEFAVFYRGEQVEVDEVFQLGGAFDWDVGLVGVVQRVHRVLFVQIGFGEQFQAVHVVVFADSLFRDVDFKGLFLAGVFFVRS</sequence>
<feature type="signal peptide" evidence="1">
    <location>
        <begin position="1"/>
        <end position="22"/>
    </location>
</feature>
<evidence type="ECO:0000256" key="1">
    <source>
        <dbReference type="SAM" id="SignalP"/>
    </source>
</evidence>
<accession>A0A8D8JJR1</accession>